<evidence type="ECO:0000313" key="2">
    <source>
        <dbReference type="Proteomes" id="UP001500943"/>
    </source>
</evidence>
<organism evidence="1 2">
    <name type="scientific">Rhodoglobus aureus</name>
    <dbReference type="NCBI Taxonomy" id="191497"/>
    <lineage>
        <taxon>Bacteria</taxon>
        <taxon>Bacillati</taxon>
        <taxon>Actinomycetota</taxon>
        <taxon>Actinomycetes</taxon>
        <taxon>Micrococcales</taxon>
        <taxon>Microbacteriaceae</taxon>
        <taxon>Rhodoglobus</taxon>
    </lineage>
</organism>
<dbReference type="RefSeq" id="WP_343922532.1">
    <property type="nucleotide sequence ID" value="NZ_BAAAKW010000008.1"/>
</dbReference>
<reference evidence="1 2" key="1">
    <citation type="journal article" date="2019" name="Int. J. Syst. Evol. Microbiol.">
        <title>The Global Catalogue of Microorganisms (GCM) 10K type strain sequencing project: providing services to taxonomists for standard genome sequencing and annotation.</title>
        <authorList>
            <consortium name="The Broad Institute Genomics Platform"/>
            <consortium name="The Broad Institute Genome Sequencing Center for Infectious Disease"/>
            <person name="Wu L."/>
            <person name="Ma J."/>
        </authorList>
    </citation>
    <scope>NUCLEOTIDE SEQUENCE [LARGE SCALE GENOMIC DNA]</scope>
    <source>
        <strain evidence="1 2">JCM 12762</strain>
    </source>
</reference>
<keyword evidence="2" id="KW-1185">Reference proteome</keyword>
<dbReference type="EMBL" id="BAAAKW010000008">
    <property type="protein sequence ID" value="GAA1207130.1"/>
    <property type="molecule type" value="Genomic_DNA"/>
</dbReference>
<protein>
    <recommendedName>
        <fullName evidence="3">Fibronectin type-III domain-containing protein</fullName>
    </recommendedName>
</protein>
<name>A0ABN1VDX5_9MICO</name>
<evidence type="ECO:0008006" key="3">
    <source>
        <dbReference type="Google" id="ProtNLM"/>
    </source>
</evidence>
<gene>
    <name evidence="1" type="ORF">GCM10009655_02790</name>
</gene>
<dbReference type="InterPro" id="IPR036116">
    <property type="entry name" value="FN3_sf"/>
</dbReference>
<comment type="caution">
    <text evidence="1">The sequence shown here is derived from an EMBL/GenBank/DDBJ whole genome shotgun (WGS) entry which is preliminary data.</text>
</comment>
<dbReference type="SUPFAM" id="SSF49265">
    <property type="entry name" value="Fibronectin type III"/>
    <property type="match status" value="1"/>
</dbReference>
<proteinExistence type="predicted"/>
<evidence type="ECO:0000313" key="1">
    <source>
        <dbReference type="EMBL" id="GAA1207130.1"/>
    </source>
</evidence>
<sequence length="331" mass="33570">MSRRAERADAGERQGMKRSTRMSITAGIVIFLSLTSSIGFAAWTASSSKSATATAGAVAVSTATSGGLATIAALGPFTYTSTNQSVTKPVTVRNTGSVEASVSSIAITSIGTLAGSEITARFWAGTSSACAATTPTITTTLGSGTVSLSTLNLTIAASNSAVLCVSTTFTGNMTTLAGQSISSSFTVRTSASANWVADDLLPSASRTFTQLIFKPIAPNQPLNILCVDNHDKSMITISWSTPSGFPVLNGGYNVYLEGVYLGNTTSASTLVSNRANTGTNAILTDQSNSASGGNTGNLTVRAVTLTGTESVDSAVIPIQPRSGNSGLSCVN</sequence>
<accession>A0ABN1VDX5</accession>
<dbReference type="Proteomes" id="UP001500943">
    <property type="component" value="Unassembled WGS sequence"/>
</dbReference>